<protein>
    <submittedName>
        <fullName evidence="7">InlB B-repeat-containing protein</fullName>
    </submittedName>
</protein>
<sequence length="354" mass="38900">MSVIIFPKQIKASTKVTIQETQIHSTTYNPQTGEDLIVTVYIPSRFPDMTLVKPYIIGTYKGNYSSSPSHQLNFSPSEIKMDIVAQTLTLTYKNADFSPFDSTWMNDGISTDIEFTDGNTSWGVHNYEEFAQYTIEFFDNYPGNNNSTIMYVPKAGANLIQPPVPATRDGYMFSGWYLEPEAITKYVFLPAPLTQNIQLYAGWTANPVIPSDPATNMPTVDPVIPSDPATNMPTVDPVIPSNPATNMPTVDPVIPSDIATNMPTVDPVIPSDPATNMPTVDSVIPSNPVTNTAKSTPIISTLSKLQKQDSFNSAESTKLLPKTGENNTEIILEIGTILIILGSISLYYKKHFNV</sequence>
<name>A0ABZ2SJN4_9LACT</name>
<dbReference type="Pfam" id="PF00746">
    <property type="entry name" value="Gram_pos_anchor"/>
    <property type="match status" value="1"/>
</dbReference>
<dbReference type="Pfam" id="PF09479">
    <property type="entry name" value="Flg_new"/>
    <property type="match status" value="1"/>
</dbReference>
<comment type="subcellular location">
    <subcellularLocation>
        <location evidence="1">Cell envelope</location>
    </subcellularLocation>
</comment>
<dbReference type="InterPro" id="IPR019931">
    <property type="entry name" value="LPXTG_anchor"/>
</dbReference>
<dbReference type="RefSeq" id="WP_131005666.1">
    <property type="nucleotide sequence ID" value="NZ_CP094882.1"/>
</dbReference>
<accession>A0ABZ2SJN4</accession>
<gene>
    <name evidence="7" type="ORF">VNN45_08720</name>
</gene>
<keyword evidence="3" id="KW-0964">Secreted</keyword>
<keyword evidence="5" id="KW-0572">Peptidoglycan-anchor</keyword>
<organism evidence="7 8">
    <name type="scientific">Lactococcus petauri</name>
    <dbReference type="NCBI Taxonomy" id="1940789"/>
    <lineage>
        <taxon>Bacteria</taxon>
        <taxon>Bacillati</taxon>
        <taxon>Bacillota</taxon>
        <taxon>Bacilli</taxon>
        <taxon>Lactobacillales</taxon>
        <taxon>Streptococcaceae</taxon>
        <taxon>Lactococcus</taxon>
    </lineage>
</organism>
<evidence type="ECO:0000256" key="4">
    <source>
        <dbReference type="ARBA" id="ARBA00022729"/>
    </source>
</evidence>
<keyword evidence="4" id="KW-0732">Signal</keyword>
<dbReference type="Proteomes" id="UP001456368">
    <property type="component" value="Chromosome"/>
</dbReference>
<dbReference type="NCBIfam" id="TIGR01167">
    <property type="entry name" value="LPXTG_anchor"/>
    <property type="match status" value="1"/>
</dbReference>
<evidence type="ECO:0000313" key="7">
    <source>
        <dbReference type="EMBL" id="WYC66957.1"/>
    </source>
</evidence>
<reference evidence="7 8" key="1">
    <citation type="submission" date="2023-12" db="EMBL/GenBank/DDBJ databases">
        <title>Redefining Piscine Lactococcosis.</title>
        <authorList>
            <person name="Heckman T.I."/>
            <person name="Yazdi Z."/>
            <person name="Older C.E."/>
            <person name="Griffin M.J."/>
            <person name="Waldbieser G.C."/>
            <person name="Chow A.M."/>
            <person name="Medina Silva I."/>
            <person name="Anenson K.M."/>
            <person name="Garcia J.C."/>
            <person name="LaFrentz B.R."/>
            <person name="Slavic D."/>
            <person name="Toohey-Kurth K.L."/>
            <person name="Yant P."/>
            <person name="Fritz H.M."/>
            <person name="Henderson E."/>
            <person name="McDowall R."/>
            <person name="Cai H."/>
            <person name="Adikson M."/>
            <person name="Soto E."/>
        </authorList>
    </citation>
    <scope>NUCLEOTIDE SEQUENCE [LARGE SCALE GENOMIC DNA]</scope>
    <source>
        <strain evidence="7 8">R21-91A</strain>
    </source>
</reference>
<keyword evidence="8" id="KW-1185">Reference proteome</keyword>
<dbReference type="GeneID" id="75143822"/>
<evidence type="ECO:0000256" key="1">
    <source>
        <dbReference type="ARBA" id="ARBA00004196"/>
    </source>
</evidence>
<dbReference type="InterPro" id="IPR013378">
    <property type="entry name" value="InlB-like_B-rpt"/>
</dbReference>
<feature type="domain" description="Gram-positive cocci surface proteins LPxTG" evidence="6">
    <location>
        <begin position="320"/>
        <end position="354"/>
    </location>
</feature>
<evidence type="ECO:0000256" key="2">
    <source>
        <dbReference type="ARBA" id="ARBA00022512"/>
    </source>
</evidence>
<dbReference type="InterPro" id="IPR042229">
    <property type="entry name" value="Listeria/Bacterioides_rpt_sf"/>
</dbReference>
<keyword evidence="2" id="KW-0134">Cell wall</keyword>
<dbReference type="NCBIfam" id="TIGR02543">
    <property type="entry name" value="List_Bact_rpt"/>
    <property type="match status" value="1"/>
</dbReference>
<dbReference type="EMBL" id="CP141698">
    <property type="protein sequence ID" value="WYC66957.1"/>
    <property type="molecule type" value="Genomic_DNA"/>
</dbReference>
<evidence type="ECO:0000256" key="3">
    <source>
        <dbReference type="ARBA" id="ARBA00022525"/>
    </source>
</evidence>
<dbReference type="PROSITE" id="PS50847">
    <property type="entry name" value="GRAM_POS_ANCHORING"/>
    <property type="match status" value="1"/>
</dbReference>
<evidence type="ECO:0000313" key="8">
    <source>
        <dbReference type="Proteomes" id="UP001456368"/>
    </source>
</evidence>
<evidence type="ECO:0000256" key="5">
    <source>
        <dbReference type="ARBA" id="ARBA00023088"/>
    </source>
</evidence>
<dbReference type="Gene3D" id="2.60.40.4270">
    <property type="entry name" value="Listeria-Bacteroides repeat domain"/>
    <property type="match status" value="1"/>
</dbReference>
<proteinExistence type="predicted"/>
<evidence type="ECO:0000259" key="6">
    <source>
        <dbReference type="PROSITE" id="PS50847"/>
    </source>
</evidence>